<organism evidence="2 3">
    <name type="scientific">Candidatus [Bacteroides] periocalifornicus</name>
    <dbReference type="NCBI Taxonomy" id="1702214"/>
    <lineage>
        <taxon>Bacteria</taxon>
        <taxon>Pseudomonadati</taxon>
        <taxon>Bacteroidota</taxon>
    </lineage>
</organism>
<accession>A0A0Q4B8L8</accession>
<dbReference type="PATRIC" id="fig|1702214.3.peg.751"/>
<protein>
    <recommendedName>
        <fullName evidence="1">CheR-type methyltransferase domain-containing protein</fullName>
    </recommendedName>
</protein>
<comment type="caution">
    <text evidence="2">The sequence shown here is derived from an EMBL/GenBank/DDBJ whole genome shotgun (WGS) entry which is preliminary data.</text>
</comment>
<name>A0A0Q4B8L8_9BACT</name>
<dbReference type="InterPro" id="IPR022642">
    <property type="entry name" value="CheR_C"/>
</dbReference>
<dbReference type="InterPro" id="IPR050903">
    <property type="entry name" value="Bact_Chemotaxis_MeTrfase"/>
</dbReference>
<dbReference type="InterPro" id="IPR000780">
    <property type="entry name" value="CheR_MeTrfase"/>
</dbReference>
<dbReference type="SUPFAM" id="SSF53335">
    <property type="entry name" value="S-adenosyl-L-methionine-dependent methyltransferases"/>
    <property type="match status" value="1"/>
</dbReference>
<dbReference type="EMBL" id="LIIK01000002">
    <property type="protein sequence ID" value="KQM09576.1"/>
    <property type="molecule type" value="Genomic_DNA"/>
</dbReference>
<gene>
    <name evidence="2" type="ORF">AL399_00565</name>
</gene>
<dbReference type="PRINTS" id="PR00996">
    <property type="entry name" value="CHERMTFRASE"/>
</dbReference>
<evidence type="ECO:0000259" key="1">
    <source>
        <dbReference type="PROSITE" id="PS50123"/>
    </source>
</evidence>
<dbReference type="Pfam" id="PF01739">
    <property type="entry name" value="CheR"/>
    <property type="match status" value="1"/>
</dbReference>
<sequence>MAQSAWYAVGIKEVRAVESAVLERYGQRLSDLALTSAGFRMGRFMAAEGIRDGQELAQRILAGERPVYDGLLASIFPPTTELFRDPSFWSELRDGVLPSLVGIFGQSLRVWVASFDSGEELYSLCVVLDDAGLLPFAEIYASYISEQVRYRSAQGLLPGRRYGLDCENFGRYNPQGELGRYFDDAGAQLRLKPEFLKRVQYLAQGVEFTPVPGGGVHLALCRNQLIFFNNTLGERNVGVLAEALHGGGALALGVCENLENYQNGSTFTPQNSREGIYRRLRN</sequence>
<dbReference type="AlphaFoldDB" id="A0A0Q4B8L8"/>
<dbReference type="Proteomes" id="UP000054172">
    <property type="component" value="Unassembled WGS sequence"/>
</dbReference>
<keyword evidence="3" id="KW-1185">Reference proteome</keyword>
<dbReference type="PROSITE" id="PS50123">
    <property type="entry name" value="CHER"/>
    <property type="match status" value="1"/>
</dbReference>
<dbReference type="Gene3D" id="3.40.50.150">
    <property type="entry name" value="Vaccinia Virus protein VP39"/>
    <property type="match status" value="1"/>
</dbReference>
<feature type="domain" description="CheR-type methyltransferase" evidence="1">
    <location>
        <begin position="12"/>
        <end position="282"/>
    </location>
</feature>
<evidence type="ECO:0000313" key="3">
    <source>
        <dbReference type="Proteomes" id="UP000054172"/>
    </source>
</evidence>
<dbReference type="GO" id="GO:0008757">
    <property type="term" value="F:S-adenosylmethionine-dependent methyltransferase activity"/>
    <property type="evidence" value="ECO:0007669"/>
    <property type="project" value="InterPro"/>
</dbReference>
<dbReference type="SMART" id="SM00138">
    <property type="entry name" value="MeTrc"/>
    <property type="match status" value="1"/>
</dbReference>
<dbReference type="InterPro" id="IPR029063">
    <property type="entry name" value="SAM-dependent_MTases_sf"/>
</dbReference>
<proteinExistence type="predicted"/>
<dbReference type="PANTHER" id="PTHR24422">
    <property type="entry name" value="CHEMOTAXIS PROTEIN METHYLTRANSFERASE"/>
    <property type="match status" value="1"/>
</dbReference>
<dbReference type="PANTHER" id="PTHR24422:SF8">
    <property type="entry name" value="CHEMOTAXIS PROTEIN"/>
    <property type="match status" value="1"/>
</dbReference>
<dbReference type="STRING" id="1702214.AL399_00565"/>
<reference evidence="2" key="1">
    <citation type="submission" date="2015-08" db="EMBL/GenBank/DDBJ databases">
        <title>Candidatus Bacteriodes Periocalifornicus.</title>
        <authorList>
            <person name="McLean J.S."/>
            <person name="Kelley S."/>
        </authorList>
    </citation>
    <scope>NUCLEOTIDE SEQUENCE [LARGE SCALE GENOMIC DNA]</scope>
    <source>
        <strain evidence="2">12B</strain>
    </source>
</reference>
<evidence type="ECO:0000313" key="2">
    <source>
        <dbReference type="EMBL" id="KQM09576.1"/>
    </source>
</evidence>